<keyword evidence="5 8" id="KW-1133">Transmembrane helix</keyword>
<dbReference type="OMA" id="MQNWLVY"/>
<sequence length="1004" mass="113256">MASAPQHRGHRWLQQGQFDLNNQNSYEAADFGGQSQQPQPQHQQSFSYADNNQQQQFEQVRLKGGAGWYDEGRRNEQTEIWGYNPYDYDPFSGTAGGANDVNTSSFLTALELNAVVFLVLIGSYEVFRRLFPNVYSPKSSGTRTRRRSDDSSGGDRLRAGGDCGAAPAVNMTTRLPLGWVSSVVRTSWSTVRSAGGLDSYMFLRYIRLCFRITFTSALWGIIILWPVYATGGGGAGGWYFLSMANLTQGSQKLWIPTTFIWLQTLYVIFLMSDEYKHYLECRVDFLARGEGMVTNVQHMYSLIVERIPHELRGDRALFDYFNRLFPGKVHSTAVVLNLPDLERESQRRKRVQRRLEKSLVYLEATGRRPRHVVGRKRIRCCGIESSPLFFGGKSSNSNSDEDGEVLRRGEKVDSINYYTRELSLMNERMSRMQHDKIELAQKGNDTVRASQWISHAIDRVSTVSNRALSGNRQSQDDGLITSFDESRRNRRKPLALIILDRIGIDFISGGLDYIQQNIDEVVDSVVGVTMSSTGFISFKDLSTLACAVKTPLFHKPDVLVVRMAPEPRDLIWENAHVNQAWSRGREFTANTLLAVGAILWSIPVASIQALATVDTLASVTGMDWIQTLHGGRVASFVNGYLPVVLLLVIIMVLPHIFYAVALYYEDRKTQSDVQRSVIGRYFYYQLANIFITVTAGSILESLNEIVEHPTNILAILGKTLPNVVGYFVAFVMTKMLCGLPIVLLRLPPLMRTVFKKVVFREKYLTQSELDELQYPIKFRQLWYGWEYPNLLLVITICFVYSCISPVILPVGSAFFGLAWLIYKNQILTVFDPGYESGGLMFPMACHRTLIGLICGQLTLAGYSIIRGGFYQALVIFPLPIITIKMLGVFKTLYIDPGECISVERAVELDAHNPMAASSFDADVYRQPVLAETIVEPQMRQDSALSSLCKSITVNLLFRVDETNRSKLISTLSSWLTELKLCEVTRHFIKSLLSSTSLYNYVNPS</sequence>
<feature type="transmembrane region" description="Helical" evidence="8">
    <location>
        <begin position="639"/>
        <end position="660"/>
    </location>
</feature>
<evidence type="ECO:0000313" key="13">
    <source>
        <dbReference type="Proteomes" id="UP000266841"/>
    </source>
</evidence>
<evidence type="ECO:0008006" key="14">
    <source>
        <dbReference type="Google" id="ProtNLM"/>
    </source>
</evidence>
<dbReference type="InterPro" id="IPR032880">
    <property type="entry name" value="CSC1/OSCA1-like_N"/>
</dbReference>
<gene>
    <name evidence="12" type="ORF">THAOC_09832</name>
</gene>
<evidence type="ECO:0000259" key="9">
    <source>
        <dbReference type="Pfam" id="PF02714"/>
    </source>
</evidence>
<dbReference type="Proteomes" id="UP000266841">
    <property type="component" value="Unassembled WGS sequence"/>
</dbReference>
<dbReference type="PANTHER" id="PTHR13018">
    <property type="entry name" value="PROBABLE MEMBRANE PROTEIN DUF221-RELATED"/>
    <property type="match status" value="1"/>
</dbReference>
<evidence type="ECO:0000256" key="1">
    <source>
        <dbReference type="ARBA" id="ARBA00004141"/>
    </source>
</evidence>
<comment type="caution">
    <text evidence="12">The sequence shown here is derived from an EMBL/GenBank/DDBJ whole genome shotgun (WGS) entry which is preliminary data.</text>
</comment>
<dbReference type="OrthoDB" id="1689567at2759"/>
<evidence type="ECO:0000256" key="2">
    <source>
        <dbReference type="ARBA" id="ARBA00007779"/>
    </source>
</evidence>
<feature type="transmembrane region" description="Helical" evidence="8">
    <location>
        <begin position="790"/>
        <end position="821"/>
    </location>
</feature>
<feature type="compositionally biased region" description="Low complexity" evidence="7">
    <location>
        <begin position="34"/>
        <end position="45"/>
    </location>
</feature>
<accession>K0SU52</accession>
<dbReference type="GO" id="GO:0005886">
    <property type="term" value="C:plasma membrane"/>
    <property type="evidence" value="ECO:0007669"/>
    <property type="project" value="TreeGrafter"/>
</dbReference>
<comment type="subcellular location">
    <subcellularLocation>
        <location evidence="1">Membrane</location>
        <topology evidence="1">Multi-pass membrane protein</topology>
    </subcellularLocation>
</comment>
<reference evidence="12 13" key="1">
    <citation type="journal article" date="2012" name="Genome Biol.">
        <title>Genome and low-iron response of an oceanic diatom adapted to chronic iron limitation.</title>
        <authorList>
            <person name="Lommer M."/>
            <person name="Specht M."/>
            <person name="Roy A.S."/>
            <person name="Kraemer L."/>
            <person name="Andreson R."/>
            <person name="Gutowska M.A."/>
            <person name="Wolf J."/>
            <person name="Bergner S.V."/>
            <person name="Schilhabel M.B."/>
            <person name="Klostermeier U.C."/>
            <person name="Beiko R.G."/>
            <person name="Rosenstiel P."/>
            <person name="Hippler M."/>
            <person name="Laroche J."/>
        </authorList>
    </citation>
    <scope>NUCLEOTIDE SEQUENCE [LARGE SCALE GENOMIC DNA]</scope>
    <source>
        <strain evidence="12 13">CCMP1005</strain>
    </source>
</reference>
<dbReference type="InterPro" id="IPR045122">
    <property type="entry name" value="Csc1-like"/>
</dbReference>
<keyword evidence="4 8" id="KW-0812">Transmembrane</keyword>
<feature type="transmembrane region" description="Helical" evidence="8">
    <location>
        <begin position="681"/>
        <end position="699"/>
    </location>
</feature>
<feature type="domain" description="CSC1/OSCA1-like 7TM region" evidence="9">
    <location>
        <begin position="585"/>
        <end position="862"/>
    </location>
</feature>
<dbReference type="eggNOG" id="KOG1134">
    <property type="taxonomic scope" value="Eukaryota"/>
</dbReference>
<feature type="transmembrane region" description="Helical" evidence="8">
    <location>
        <begin position="253"/>
        <end position="272"/>
    </location>
</feature>
<feature type="transmembrane region" description="Helical" evidence="8">
    <location>
        <begin position="208"/>
        <end position="228"/>
    </location>
</feature>
<dbReference type="Pfam" id="PF13967">
    <property type="entry name" value="RSN1_TM"/>
    <property type="match status" value="1"/>
</dbReference>
<feature type="transmembrane region" description="Helical" evidence="8">
    <location>
        <begin position="841"/>
        <end position="865"/>
    </location>
</feature>
<feature type="domain" description="CSC1/OSCA1-like cytosolic" evidence="11">
    <location>
        <begin position="300"/>
        <end position="435"/>
    </location>
</feature>
<feature type="compositionally biased region" description="Basic and acidic residues" evidence="7">
    <location>
        <begin position="147"/>
        <end position="159"/>
    </location>
</feature>
<evidence type="ECO:0000313" key="12">
    <source>
        <dbReference type="EMBL" id="EJK68950.1"/>
    </source>
</evidence>
<feature type="region of interest" description="Disordered" evidence="7">
    <location>
        <begin position="137"/>
        <end position="165"/>
    </location>
</feature>
<dbReference type="GO" id="GO:0005227">
    <property type="term" value="F:calcium-activated cation channel activity"/>
    <property type="evidence" value="ECO:0007669"/>
    <property type="project" value="InterPro"/>
</dbReference>
<dbReference type="Pfam" id="PF14703">
    <property type="entry name" value="PHM7_cyt"/>
    <property type="match status" value="1"/>
</dbReference>
<evidence type="ECO:0000256" key="3">
    <source>
        <dbReference type="ARBA" id="ARBA00022448"/>
    </source>
</evidence>
<protein>
    <recommendedName>
        <fullName evidence="14">CSC1/OSCA1-like 7TM region domain-containing protein</fullName>
    </recommendedName>
</protein>
<feature type="transmembrane region" description="Helical" evidence="8">
    <location>
        <begin position="872"/>
        <end position="894"/>
    </location>
</feature>
<evidence type="ECO:0000259" key="11">
    <source>
        <dbReference type="Pfam" id="PF14703"/>
    </source>
</evidence>
<organism evidence="12 13">
    <name type="scientific">Thalassiosira oceanica</name>
    <name type="common">Marine diatom</name>
    <dbReference type="NCBI Taxonomy" id="159749"/>
    <lineage>
        <taxon>Eukaryota</taxon>
        <taxon>Sar</taxon>
        <taxon>Stramenopiles</taxon>
        <taxon>Ochrophyta</taxon>
        <taxon>Bacillariophyta</taxon>
        <taxon>Coscinodiscophyceae</taxon>
        <taxon>Thalassiosirophycidae</taxon>
        <taxon>Thalassiosirales</taxon>
        <taxon>Thalassiosiraceae</taxon>
        <taxon>Thalassiosira</taxon>
    </lineage>
</organism>
<evidence type="ECO:0000256" key="7">
    <source>
        <dbReference type="SAM" id="MobiDB-lite"/>
    </source>
</evidence>
<evidence type="ECO:0000256" key="6">
    <source>
        <dbReference type="ARBA" id="ARBA00023136"/>
    </source>
</evidence>
<feature type="region of interest" description="Disordered" evidence="7">
    <location>
        <begin position="1"/>
        <end position="50"/>
    </location>
</feature>
<dbReference type="Pfam" id="PF02714">
    <property type="entry name" value="RSN1_7TM"/>
    <property type="match status" value="1"/>
</dbReference>
<evidence type="ECO:0000256" key="5">
    <source>
        <dbReference type="ARBA" id="ARBA00022989"/>
    </source>
</evidence>
<comment type="similarity">
    <text evidence="2">Belongs to the CSC1 (TC 1.A.17) family.</text>
</comment>
<feature type="domain" description="CSC1/OSCA1-like N-terminal transmembrane" evidence="10">
    <location>
        <begin position="105"/>
        <end position="273"/>
    </location>
</feature>
<name>K0SU52_THAOC</name>
<feature type="compositionally biased region" description="Polar residues" evidence="7">
    <location>
        <begin position="14"/>
        <end position="26"/>
    </location>
</feature>
<feature type="transmembrane region" description="Helical" evidence="8">
    <location>
        <begin position="592"/>
        <end position="619"/>
    </location>
</feature>
<feature type="transmembrane region" description="Helical" evidence="8">
    <location>
        <begin position="723"/>
        <end position="746"/>
    </location>
</feature>
<evidence type="ECO:0000256" key="8">
    <source>
        <dbReference type="SAM" id="Phobius"/>
    </source>
</evidence>
<dbReference type="AlphaFoldDB" id="K0SU52"/>
<keyword evidence="3" id="KW-0813">Transport</keyword>
<dbReference type="PANTHER" id="PTHR13018:SF5">
    <property type="entry name" value="RE44586P"/>
    <property type="match status" value="1"/>
</dbReference>
<keyword evidence="6 8" id="KW-0472">Membrane</keyword>
<proteinExistence type="inferred from homology"/>
<evidence type="ECO:0000256" key="4">
    <source>
        <dbReference type="ARBA" id="ARBA00022692"/>
    </source>
</evidence>
<dbReference type="InterPro" id="IPR003864">
    <property type="entry name" value="CSC1/OSCA1-like_7TM"/>
</dbReference>
<evidence type="ECO:0000259" key="10">
    <source>
        <dbReference type="Pfam" id="PF13967"/>
    </source>
</evidence>
<keyword evidence="13" id="KW-1185">Reference proteome</keyword>
<dbReference type="EMBL" id="AGNL01010657">
    <property type="protein sequence ID" value="EJK68950.1"/>
    <property type="molecule type" value="Genomic_DNA"/>
</dbReference>
<dbReference type="InterPro" id="IPR027815">
    <property type="entry name" value="CSC1/OSCA1-like_cyt"/>
</dbReference>